<evidence type="ECO:0000313" key="3">
    <source>
        <dbReference type="EMBL" id="MBO0610488.1"/>
    </source>
</evidence>
<keyword evidence="1" id="KW-0812">Transmembrane</keyword>
<dbReference type="Pfam" id="PF03372">
    <property type="entry name" value="Exo_endo_phos"/>
    <property type="match status" value="1"/>
</dbReference>
<dbReference type="EMBL" id="JAFMPK010000047">
    <property type="protein sequence ID" value="MBO0610488.1"/>
    <property type="molecule type" value="Genomic_DNA"/>
</dbReference>
<dbReference type="GO" id="GO:0004519">
    <property type="term" value="F:endonuclease activity"/>
    <property type="evidence" value="ECO:0007669"/>
    <property type="project" value="UniProtKB-KW"/>
</dbReference>
<keyword evidence="1" id="KW-1133">Transmembrane helix</keyword>
<evidence type="ECO:0000259" key="2">
    <source>
        <dbReference type="Pfam" id="PF03372"/>
    </source>
</evidence>
<evidence type="ECO:0000313" key="4">
    <source>
        <dbReference type="Proteomes" id="UP000664617"/>
    </source>
</evidence>
<accession>A0ABS3IBW7</accession>
<protein>
    <submittedName>
        <fullName evidence="3">Endonuclease/exonuclease/phosphatase family protein</fullName>
    </submittedName>
</protein>
<keyword evidence="3" id="KW-0540">Nuclease</keyword>
<keyword evidence="3" id="KW-0378">Hydrolase</keyword>
<dbReference type="InterPro" id="IPR036691">
    <property type="entry name" value="Endo/exonu/phosph_ase_sf"/>
</dbReference>
<dbReference type="RefSeq" id="WP_207276419.1">
    <property type="nucleotide sequence ID" value="NZ_JAFMPK010000047.1"/>
</dbReference>
<keyword evidence="1" id="KW-0472">Membrane</keyword>
<organism evidence="3 4">
    <name type="scientific">Myceligenerans salitolerans</name>
    <dbReference type="NCBI Taxonomy" id="1230528"/>
    <lineage>
        <taxon>Bacteria</taxon>
        <taxon>Bacillati</taxon>
        <taxon>Actinomycetota</taxon>
        <taxon>Actinomycetes</taxon>
        <taxon>Micrococcales</taxon>
        <taxon>Promicromonosporaceae</taxon>
        <taxon>Myceligenerans</taxon>
    </lineage>
</organism>
<comment type="caution">
    <text evidence="3">The sequence shown here is derived from an EMBL/GenBank/DDBJ whole genome shotgun (WGS) entry which is preliminary data.</text>
</comment>
<feature type="domain" description="Endonuclease/exonuclease/phosphatase" evidence="2">
    <location>
        <begin position="120"/>
        <end position="326"/>
    </location>
</feature>
<sequence>MADPIAAAILAACAACAVVALLDLVLNGRWWFWLVVSLVPPPALVLLPSLLLPAALVAGGPYRPVAVVASLVGLVAGYRRSGIDLGAIGRGPAVTTSERELKVCVWNTEHWYQQGDPGPFYAFLRSLDADVLMLQEYHHDNHDGTWTAIDDMARLRTAFPGHHVVADHGQVTISRLPARHVPTTAERVLRVDVDVPGPAGTHRVSFVNVHVPVQIRRVSPLRRVFYREVRARADHREREFAALADDVGGIDHPLLVAGDFNTSPAMADARRVTSLGEDAARTRAMVFPRSWHARGARLWRIDWALTRNGLEVHEYGLERAQGLSDHCVQHLTVGVGTRHRSHHG</sequence>
<reference evidence="4" key="1">
    <citation type="submission" date="2023-07" db="EMBL/GenBank/DDBJ databases">
        <title>Myceligenerans salitolerans sp. nov., a halotolerant actinomycete isolated from a salt lake in Xinjiang, China.</title>
        <authorList>
            <person name="Guan T."/>
        </authorList>
    </citation>
    <scope>NUCLEOTIDE SEQUENCE [LARGE SCALE GENOMIC DNA]</scope>
    <source>
        <strain evidence="4">XHU 5031</strain>
    </source>
</reference>
<evidence type="ECO:0000256" key="1">
    <source>
        <dbReference type="SAM" id="Phobius"/>
    </source>
</evidence>
<gene>
    <name evidence="3" type="ORF">J0911_15760</name>
</gene>
<dbReference type="Gene3D" id="3.60.10.10">
    <property type="entry name" value="Endonuclease/exonuclease/phosphatase"/>
    <property type="match status" value="1"/>
</dbReference>
<name>A0ABS3IBW7_9MICO</name>
<proteinExistence type="predicted"/>
<dbReference type="InterPro" id="IPR005135">
    <property type="entry name" value="Endo/exonuclease/phosphatase"/>
</dbReference>
<keyword evidence="4" id="KW-1185">Reference proteome</keyword>
<feature type="transmembrane region" description="Helical" evidence="1">
    <location>
        <begin position="30"/>
        <end position="52"/>
    </location>
</feature>
<keyword evidence="3" id="KW-0255">Endonuclease</keyword>
<dbReference type="Proteomes" id="UP000664617">
    <property type="component" value="Unassembled WGS sequence"/>
</dbReference>
<dbReference type="SUPFAM" id="SSF56219">
    <property type="entry name" value="DNase I-like"/>
    <property type="match status" value="1"/>
</dbReference>